<accession>W0SBE5</accession>
<dbReference type="InterPro" id="IPR003834">
    <property type="entry name" value="Cyt_c_assmbl_TM_dom"/>
</dbReference>
<dbReference type="GO" id="GO:0016020">
    <property type="term" value="C:membrane"/>
    <property type="evidence" value="ECO:0007669"/>
    <property type="project" value="UniProtKB-SubCell"/>
</dbReference>
<comment type="subcellular location">
    <subcellularLocation>
        <location evidence="1">Membrane</location>
        <topology evidence="1">Multi-pass membrane protein</topology>
    </subcellularLocation>
</comment>
<evidence type="ECO:0000259" key="8">
    <source>
        <dbReference type="Pfam" id="PF02683"/>
    </source>
</evidence>
<feature type="transmembrane region" description="Helical" evidence="7">
    <location>
        <begin position="135"/>
        <end position="163"/>
    </location>
</feature>
<evidence type="ECO:0000256" key="1">
    <source>
        <dbReference type="ARBA" id="ARBA00004141"/>
    </source>
</evidence>
<evidence type="ECO:0000256" key="2">
    <source>
        <dbReference type="ARBA" id="ARBA00006143"/>
    </source>
</evidence>
<keyword evidence="10" id="KW-1185">Reference proteome</keyword>
<organism evidence="9 10">
    <name type="scientific">Sulfuritalea hydrogenivorans sk43H</name>
    <dbReference type="NCBI Taxonomy" id="1223802"/>
    <lineage>
        <taxon>Bacteria</taxon>
        <taxon>Pseudomonadati</taxon>
        <taxon>Pseudomonadota</taxon>
        <taxon>Betaproteobacteria</taxon>
        <taxon>Nitrosomonadales</taxon>
        <taxon>Sterolibacteriaceae</taxon>
        <taxon>Sulfuritalea</taxon>
    </lineage>
</organism>
<evidence type="ECO:0000256" key="3">
    <source>
        <dbReference type="ARBA" id="ARBA00022692"/>
    </source>
</evidence>
<feature type="transmembrane region" description="Helical" evidence="7">
    <location>
        <begin position="100"/>
        <end position="129"/>
    </location>
</feature>
<evidence type="ECO:0000256" key="4">
    <source>
        <dbReference type="ARBA" id="ARBA00022748"/>
    </source>
</evidence>
<evidence type="ECO:0000256" key="6">
    <source>
        <dbReference type="ARBA" id="ARBA00023136"/>
    </source>
</evidence>
<evidence type="ECO:0000313" key="9">
    <source>
        <dbReference type="EMBL" id="BAO28217.1"/>
    </source>
</evidence>
<dbReference type="GO" id="GO:0017004">
    <property type="term" value="P:cytochrome complex assembly"/>
    <property type="evidence" value="ECO:0007669"/>
    <property type="project" value="UniProtKB-KW"/>
</dbReference>
<dbReference type="Pfam" id="PF02683">
    <property type="entry name" value="DsbD_TM"/>
    <property type="match status" value="1"/>
</dbReference>
<dbReference type="PANTHER" id="PTHR31272">
    <property type="entry name" value="CYTOCHROME C-TYPE BIOGENESIS PROTEIN HI_1454-RELATED"/>
    <property type="match status" value="1"/>
</dbReference>
<keyword evidence="6 7" id="KW-0472">Membrane</keyword>
<dbReference type="Proteomes" id="UP000031637">
    <property type="component" value="Chromosome"/>
</dbReference>
<keyword evidence="5 7" id="KW-1133">Transmembrane helix</keyword>
<dbReference type="KEGG" id="shd:SUTH_00403"/>
<dbReference type="AlphaFoldDB" id="W0SBE5"/>
<feature type="transmembrane region" description="Helical" evidence="7">
    <location>
        <begin position="175"/>
        <end position="195"/>
    </location>
</feature>
<protein>
    <submittedName>
        <fullName evidence="9">Cytochrome c biogenesis protein, transmembrane region</fullName>
    </submittedName>
</protein>
<sequence>MAAVPLVVGYVGGYADGSRRRAFLYAAAFAFGLALAFTGVGLAVALAGAIFLPAGGLWRGVLIVLALVAGASLLAGRALPGMGAPRCGGDGVVASHWKGGFGAFVTGALSGVVFAPCATPVMVGILALIGNQQDVLFGTLLMFLYSIGHGALLLAAGSSVGFAQWVAGSHWAGRVNWWFTRVAGTLLVGYALYLASEMVG</sequence>
<keyword evidence="3 7" id="KW-0812">Transmembrane</keyword>
<dbReference type="InterPro" id="IPR051790">
    <property type="entry name" value="Cytochrome_c-biogenesis_DsbD"/>
</dbReference>
<feature type="transmembrane region" description="Helical" evidence="7">
    <location>
        <begin position="23"/>
        <end position="51"/>
    </location>
</feature>
<feature type="domain" description="Cytochrome C biogenesis protein transmembrane" evidence="8">
    <location>
        <begin position="4"/>
        <end position="198"/>
    </location>
</feature>
<evidence type="ECO:0000256" key="7">
    <source>
        <dbReference type="SAM" id="Phobius"/>
    </source>
</evidence>
<evidence type="ECO:0000256" key="5">
    <source>
        <dbReference type="ARBA" id="ARBA00022989"/>
    </source>
</evidence>
<dbReference type="EMBL" id="AP012547">
    <property type="protein sequence ID" value="BAO28217.1"/>
    <property type="molecule type" value="Genomic_DNA"/>
</dbReference>
<proteinExistence type="inferred from homology"/>
<name>W0SBE5_9PROT</name>
<dbReference type="PANTHER" id="PTHR31272:SF6">
    <property type="entry name" value="CYTOCHROME C-TYPE BIOGENESIS CCDA-LIKE CHLOROPLASTIC PROTEIN"/>
    <property type="match status" value="1"/>
</dbReference>
<reference evidence="9 10" key="1">
    <citation type="journal article" date="2014" name="Syst. Appl. Microbiol.">
        <title>Complete genomes of freshwater sulfur oxidizers Sulfuricella denitrificans skB26 and Sulfuritalea hydrogenivorans sk43H: genetic insights into the sulfur oxidation pathway of betaproteobacteria.</title>
        <authorList>
            <person name="Watanabe T."/>
            <person name="Kojima H."/>
            <person name="Fukui M."/>
        </authorList>
    </citation>
    <scope>NUCLEOTIDE SEQUENCE [LARGE SCALE GENOMIC DNA]</scope>
    <source>
        <strain evidence="9">DSM22779</strain>
    </source>
</reference>
<comment type="similarity">
    <text evidence="2">Belongs to the DsbD family.</text>
</comment>
<evidence type="ECO:0000313" key="10">
    <source>
        <dbReference type="Proteomes" id="UP000031637"/>
    </source>
</evidence>
<gene>
    <name evidence="9" type="ORF">SUTH_00403</name>
</gene>
<keyword evidence="4" id="KW-0201">Cytochrome c-type biogenesis</keyword>
<dbReference type="HOGENOM" id="CLU_053225_0_2_4"/>
<feature type="transmembrane region" description="Helical" evidence="7">
    <location>
        <begin position="57"/>
        <end position="79"/>
    </location>
</feature>
<dbReference type="STRING" id="1223802.SUTH_00403"/>